<evidence type="ECO:0000256" key="2">
    <source>
        <dbReference type="ARBA" id="ARBA00022598"/>
    </source>
</evidence>
<comment type="similarity">
    <text evidence="1">Belongs to the ATP-dependent AMP-binding enzyme family.</text>
</comment>
<dbReference type="Gene3D" id="3.30.300.30">
    <property type="match status" value="1"/>
</dbReference>
<organism evidence="5 6">
    <name type="scientific">Pseudonocardia bannensis</name>
    <dbReference type="NCBI Taxonomy" id="630973"/>
    <lineage>
        <taxon>Bacteria</taxon>
        <taxon>Bacillati</taxon>
        <taxon>Actinomycetota</taxon>
        <taxon>Actinomycetes</taxon>
        <taxon>Pseudonocardiales</taxon>
        <taxon>Pseudonocardiaceae</taxon>
        <taxon>Pseudonocardia</taxon>
    </lineage>
</organism>
<gene>
    <name evidence="5" type="ORF">HF519_12885</name>
</gene>
<dbReference type="GO" id="GO:0031956">
    <property type="term" value="F:medium-chain fatty acid-CoA ligase activity"/>
    <property type="evidence" value="ECO:0007669"/>
    <property type="project" value="TreeGrafter"/>
</dbReference>
<dbReference type="EMBL" id="JAAXKZ010000039">
    <property type="protein sequence ID" value="NMH92450.1"/>
    <property type="molecule type" value="Genomic_DNA"/>
</dbReference>
<dbReference type="Pfam" id="PF00501">
    <property type="entry name" value="AMP-binding"/>
    <property type="match status" value="1"/>
</dbReference>
<dbReference type="PROSITE" id="PS00455">
    <property type="entry name" value="AMP_BINDING"/>
    <property type="match status" value="1"/>
</dbReference>
<protein>
    <submittedName>
        <fullName evidence="5">AMP-binding protein</fullName>
    </submittedName>
</protein>
<evidence type="ECO:0000256" key="1">
    <source>
        <dbReference type="ARBA" id="ARBA00006432"/>
    </source>
</evidence>
<keyword evidence="6" id="KW-1185">Reference proteome</keyword>
<comment type="caution">
    <text evidence="5">The sequence shown here is derived from an EMBL/GenBank/DDBJ whole genome shotgun (WGS) entry which is preliminary data.</text>
</comment>
<evidence type="ECO:0000259" key="4">
    <source>
        <dbReference type="Pfam" id="PF13193"/>
    </source>
</evidence>
<evidence type="ECO:0000313" key="6">
    <source>
        <dbReference type="Proteomes" id="UP000586918"/>
    </source>
</evidence>
<dbReference type="SUPFAM" id="SSF56801">
    <property type="entry name" value="Acetyl-CoA synthetase-like"/>
    <property type="match status" value="1"/>
</dbReference>
<dbReference type="GO" id="GO:0006631">
    <property type="term" value="P:fatty acid metabolic process"/>
    <property type="evidence" value="ECO:0007669"/>
    <property type="project" value="TreeGrafter"/>
</dbReference>
<dbReference type="InterPro" id="IPR020845">
    <property type="entry name" value="AMP-binding_CS"/>
</dbReference>
<keyword evidence="2" id="KW-0436">Ligase</keyword>
<evidence type="ECO:0000259" key="3">
    <source>
        <dbReference type="Pfam" id="PF00501"/>
    </source>
</evidence>
<dbReference type="RefSeq" id="WP_169413160.1">
    <property type="nucleotide sequence ID" value="NZ_JAAXKZ010000039.1"/>
</dbReference>
<dbReference type="InterPro" id="IPR045851">
    <property type="entry name" value="AMP-bd_C_sf"/>
</dbReference>
<dbReference type="AlphaFoldDB" id="A0A848DID6"/>
<reference evidence="5 6" key="1">
    <citation type="submission" date="2020-04" db="EMBL/GenBank/DDBJ databases">
        <authorList>
            <person name="Klaysubun C."/>
            <person name="Duangmal K."/>
            <person name="Lipun K."/>
        </authorList>
    </citation>
    <scope>NUCLEOTIDE SEQUENCE [LARGE SCALE GENOMIC DNA]</scope>
    <source>
        <strain evidence="5 6">DSM 45300</strain>
    </source>
</reference>
<sequence length="537" mass="58720">MKSSRLTDELITRYTKSGLWENRFIDEYLTQVAAETPARPAVVDRDRVWTYSEVEELVARTAGGLTALGIGRGDVVSWQLPNWIEAMATHLAVLRLGAVSNPIIPIYRDTEVRFILGQARSKVMIVPATFRNYDFVAMIDRIRDDLPDLAEVVVVGEGQNAGTRPFDELLTAEPLVSSAADRDPNDICLLLYTSGTTSTPKGAMHSHNTLDYENRSIVEFFSLTDADVIFMPSPVGHITGVIFGLQLPSLLGTSVVLQEVWDPGVALRLIEEHRCSVVLAATPFLHGLVGHPDRPSTDLSPLRVFACGGADVSPELVRRATDALGCHVCRAYGSTEYPTAVASSPSDPANKCAETDGRALGAVQFRVVDDADRPVPAGEAGELQLIGPEMFLGYLDSGLDNTAFDADGWFRTGDLAVIDDDGFVTITGRKKDIIIRGGENISVREVEDHLIEFPGIEDVAVVGYPDPLMVERVAAVVVPTAGAEIDLESVTMWLRERHIAMQKLPEQLFVVDELPRTASGKVQKFLLRDMVRDLLEK</sequence>
<dbReference type="Proteomes" id="UP000586918">
    <property type="component" value="Unassembled WGS sequence"/>
</dbReference>
<dbReference type="InterPro" id="IPR000873">
    <property type="entry name" value="AMP-dep_synth/lig_dom"/>
</dbReference>
<dbReference type="InterPro" id="IPR042099">
    <property type="entry name" value="ANL_N_sf"/>
</dbReference>
<dbReference type="Pfam" id="PF13193">
    <property type="entry name" value="AMP-binding_C"/>
    <property type="match status" value="1"/>
</dbReference>
<accession>A0A848DID6</accession>
<dbReference type="Gene3D" id="3.40.50.12780">
    <property type="entry name" value="N-terminal domain of ligase-like"/>
    <property type="match status" value="1"/>
</dbReference>
<name>A0A848DID6_9PSEU</name>
<evidence type="ECO:0000313" key="5">
    <source>
        <dbReference type="EMBL" id="NMH92450.1"/>
    </source>
</evidence>
<dbReference type="PANTHER" id="PTHR43201:SF5">
    <property type="entry name" value="MEDIUM-CHAIN ACYL-COA LIGASE ACSF2, MITOCHONDRIAL"/>
    <property type="match status" value="1"/>
</dbReference>
<dbReference type="PANTHER" id="PTHR43201">
    <property type="entry name" value="ACYL-COA SYNTHETASE"/>
    <property type="match status" value="1"/>
</dbReference>
<proteinExistence type="inferred from homology"/>
<feature type="domain" description="AMP-dependent synthetase/ligase" evidence="3">
    <location>
        <begin position="30"/>
        <end position="395"/>
    </location>
</feature>
<dbReference type="InterPro" id="IPR025110">
    <property type="entry name" value="AMP-bd_C"/>
</dbReference>
<feature type="domain" description="AMP-binding enzyme C-terminal" evidence="4">
    <location>
        <begin position="445"/>
        <end position="521"/>
    </location>
</feature>